<reference evidence="3" key="1">
    <citation type="submission" date="2016-11" db="EMBL/GenBank/DDBJ databases">
        <authorList>
            <person name="Varghese N."/>
            <person name="Submissions S."/>
        </authorList>
    </citation>
    <scope>NUCLEOTIDE SEQUENCE [LARGE SCALE GENOMIC DNA]</scope>
    <source>
        <strain evidence="3">DSM 17957</strain>
    </source>
</reference>
<feature type="signal peptide" evidence="1">
    <location>
        <begin position="1"/>
        <end position="19"/>
    </location>
</feature>
<dbReference type="EMBL" id="FQZV01000066">
    <property type="protein sequence ID" value="SHK04153.1"/>
    <property type="molecule type" value="Genomic_DNA"/>
</dbReference>
<keyword evidence="3" id="KW-1185">Reference proteome</keyword>
<evidence type="ECO:0000256" key="1">
    <source>
        <dbReference type="SAM" id="SignalP"/>
    </source>
</evidence>
<evidence type="ECO:0000313" key="3">
    <source>
        <dbReference type="Proteomes" id="UP000184536"/>
    </source>
</evidence>
<dbReference type="OrthoDB" id="2086759at2"/>
<dbReference type="RefSeq" id="WP_110942491.1">
    <property type="nucleotide sequence ID" value="NZ_FQZV01000066.1"/>
</dbReference>
<sequence length="321" mass="36753">MVKKAVLGMIVAMSVIVLSACGINSQKPTLPAQSQTEENSGAVENDTRPYFAVYLRGDYSEELYEKQQKQKDIPFYVTIDSEKALKEAVEKYNLVIEAESIKPQYKDKFFQNYKMLIVFPEQGSSGVTFAVNNIEIKDRSVSIEIEQTIPEVMTMDMINRGILIAMSNHFLGNIQDYQIKVLKNQLQADVYNKNDLRIEDLQLGSIKVRMKPEELDQVMKAQPKEAVREFEGYVEKRIYQEGVEVKITEGEVSHISVTTKEYQTPRGLKVGDSVERLKELYGEPSQIQDNIYSFDLSNEYFLFHAEVKDGKIVRLQVNQSC</sequence>
<dbReference type="AlphaFoldDB" id="A0A1M6P896"/>
<proteinExistence type="predicted"/>
<name>A0A1M6P896_9FIRM</name>
<feature type="chain" id="PRO_5039103670" description="Sporulation and spore germination" evidence="1">
    <location>
        <begin position="20"/>
        <end position="321"/>
    </location>
</feature>
<dbReference type="PROSITE" id="PS51257">
    <property type="entry name" value="PROKAR_LIPOPROTEIN"/>
    <property type="match status" value="1"/>
</dbReference>
<keyword evidence="1" id="KW-0732">Signal</keyword>
<gene>
    <name evidence="2" type="ORF">SAMN02745975_03509</name>
</gene>
<evidence type="ECO:0008006" key="4">
    <source>
        <dbReference type="Google" id="ProtNLM"/>
    </source>
</evidence>
<accession>A0A1M6P896</accession>
<evidence type="ECO:0000313" key="2">
    <source>
        <dbReference type="EMBL" id="SHK04153.1"/>
    </source>
</evidence>
<organism evidence="2 3">
    <name type="scientific">Geosporobacter subterraneus DSM 17957</name>
    <dbReference type="NCBI Taxonomy" id="1121919"/>
    <lineage>
        <taxon>Bacteria</taxon>
        <taxon>Bacillati</taxon>
        <taxon>Bacillota</taxon>
        <taxon>Clostridia</taxon>
        <taxon>Peptostreptococcales</taxon>
        <taxon>Thermotaleaceae</taxon>
        <taxon>Geosporobacter</taxon>
    </lineage>
</organism>
<dbReference type="Proteomes" id="UP000184536">
    <property type="component" value="Unassembled WGS sequence"/>
</dbReference>
<protein>
    <recommendedName>
        <fullName evidence="4">Sporulation and spore germination</fullName>
    </recommendedName>
</protein>